<sequence length="39" mass="4633">MWIFAVQGNLIKFIDCTFQRNYLLNKETFLACIFAIFQA</sequence>
<dbReference type="EMBL" id="AAWS01000001">
    <property type="protein sequence ID" value="EAY32045.1"/>
    <property type="molecule type" value="Genomic_DNA"/>
</dbReference>
<name>A1ZCP3_MICM2</name>
<comment type="caution">
    <text evidence="1">The sequence shown here is derived from an EMBL/GenBank/DDBJ whole genome shotgun (WGS) entry which is preliminary data.</text>
</comment>
<keyword evidence="2" id="KW-1185">Reference proteome</keyword>
<dbReference type="AlphaFoldDB" id="A1ZCP3"/>
<protein>
    <submittedName>
        <fullName evidence="1">Uncharacterized protein</fullName>
    </submittedName>
</protein>
<proteinExistence type="predicted"/>
<accession>A1ZCP3</accession>
<dbReference type="Proteomes" id="UP000004095">
    <property type="component" value="Unassembled WGS sequence"/>
</dbReference>
<gene>
    <name evidence="1" type="ORF">M23134_02074</name>
</gene>
<evidence type="ECO:0000313" key="1">
    <source>
        <dbReference type="EMBL" id="EAY32045.1"/>
    </source>
</evidence>
<organism evidence="1 2">
    <name type="scientific">Microscilla marina ATCC 23134</name>
    <dbReference type="NCBI Taxonomy" id="313606"/>
    <lineage>
        <taxon>Bacteria</taxon>
        <taxon>Pseudomonadati</taxon>
        <taxon>Bacteroidota</taxon>
        <taxon>Cytophagia</taxon>
        <taxon>Cytophagales</taxon>
        <taxon>Microscillaceae</taxon>
        <taxon>Microscilla</taxon>
    </lineage>
</organism>
<reference evidence="1 2" key="1">
    <citation type="submission" date="2007-01" db="EMBL/GenBank/DDBJ databases">
        <authorList>
            <person name="Haygood M."/>
            <person name="Podell S."/>
            <person name="Anderson C."/>
            <person name="Hopkinson B."/>
            <person name="Roe K."/>
            <person name="Barbeau K."/>
            <person name="Gaasterland T."/>
            <person name="Ferriera S."/>
            <person name="Johnson J."/>
            <person name="Kravitz S."/>
            <person name="Beeson K."/>
            <person name="Sutton G."/>
            <person name="Rogers Y.-H."/>
            <person name="Friedman R."/>
            <person name="Frazier M."/>
            <person name="Venter J.C."/>
        </authorList>
    </citation>
    <scope>NUCLEOTIDE SEQUENCE [LARGE SCALE GENOMIC DNA]</scope>
    <source>
        <strain evidence="1 2">ATCC 23134</strain>
    </source>
</reference>
<evidence type="ECO:0000313" key="2">
    <source>
        <dbReference type="Proteomes" id="UP000004095"/>
    </source>
</evidence>